<evidence type="ECO:0000313" key="9">
    <source>
        <dbReference type="Proteomes" id="UP000077628"/>
    </source>
</evidence>
<dbReference type="Pfam" id="PF01177">
    <property type="entry name" value="Asp_Glu_race"/>
    <property type="match status" value="1"/>
</dbReference>
<proteinExistence type="inferred from homology"/>
<dbReference type="InterPro" id="IPR004391">
    <property type="entry name" value="Glu_race"/>
</dbReference>
<keyword evidence="6 7" id="KW-0961">Cell wall biogenesis/degradation</keyword>
<evidence type="ECO:0000313" key="8">
    <source>
        <dbReference type="EMBL" id="OAI21395.1"/>
    </source>
</evidence>
<comment type="function">
    <text evidence="7">Provides the (R)-glutamate required for cell wall biosynthesis.</text>
</comment>
<dbReference type="GO" id="GO:0071555">
    <property type="term" value="P:cell wall organization"/>
    <property type="evidence" value="ECO:0007669"/>
    <property type="project" value="UniProtKB-KW"/>
</dbReference>
<evidence type="ECO:0000256" key="1">
    <source>
        <dbReference type="ARBA" id="ARBA00001602"/>
    </source>
</evidence>
<dbReference type="PROSITE" id="PS00923">
    <property type="entry name" value="ASP_GLU_RACEMASE_1"/>
    <property type="match status" value="1"/>
</dbReference>
<feature type="active site" description="Proton donor/acceptor" evidence="7">
    <location>
        <position position="79"/>
    </location>
</feature>
<name>A0A177NTS2_9GAMM</name>
<dbReference type="AlphaFoldDB" id="A0A177NTS2"/>
<dbReference type="NCBIfam" id="TIGR00067">
    <property type="entry name" value="glut_race"/>
    <property type="match status" value="1"/>
</dbReference>
<dbReference type="GO" id="GO:0008881">
    <property type="term" value="F:glutamate racemase activity"/>
    <property type="evidence" value="ECO:0007669"/>
    <property type="project" value="UniProtKB-UniRule"/>
</dbReference>
<dbReference type="UniPathway" id="UPA00219"/>
<keyword evidence="4 7" id="KW-0573">Peptidoglycan synthesis</keyword>
<comment type="pathway">
    <text evidence="7">Cell wall biogenesis; peptidoglycan biosynthesis.</text>
</comment>
<evidence type="ECO:0000256" key="4">
    <source>
        <dbReference type="ARBA" id="ARBA00022984"/>
    </source>
</evidence>
<dbReference type="PANTHER" id="PTHR21198:SF2">
    <property type="entry name" value="GLUTAMATE RACEMASE"/>
    <property type="match status" value="1"/>
</dbReference>
<comment type="catalytic activity">
    <reaction evidence="1 7">
        <text>L-glutamate = D-glutamate</text>
        <dbReference type="Rhea" id="RHEA:12813"/>
        <dbReference type="ChEBI" id="CHEBI:29985"/>
        <dbReference type="ChEBI" id="CHEBI:29986"/>
        <dbReference type="EC" id="5.1.1.3"/>
    </reaction>
</comment>
<evidence type="ECO:0000256" key="5">
    <source>
        <dbReference type="ARBA" id="ARBA00023235"/>
    </source>
</evidence>
<dbReference type="Gene3D" id="3.40.50.1860">
    <property type="match status" value="2"/>
</dbReference>
<dbReference type="PANTHER" id="PTHR21198">
    <property type="entry name" value="GLUTAMATE RACEMASE"/>
    <property type="match status" value="1"/>
</dbReference>
<dbReference type="STRING" id="702114.A1355_02650"/>
<dbReference type="Proteomes" id="UP000077628">
    <property type="component" value="Unassembled WGS sequence"/>
</dbReference>
<dbReference type="EMBL" id="LUUK01000100">
    <property type="protein sequence ID" value="OAI21395.1"/>
    <property type="molecule type" value="Genomic_DNA"/>
</dbReference>
<dbReference type="SUPFAM" id="SSF53681">
    <property type="entry name" value="Aspartate/glutamate racemase"/>
    <property type="match status" value="2"/>
</dbReference>
<reference evidence="9" key="1">
    <citation type="submission" date="2016-03" db="EMBL/GenBank/DDBJ databases">
        <authorList>
            <person name="Heylen K."/>
            <person name="De Vos P."/>
            <person name="Vekeman B."/>
        </authorList>
    </citation>
    <scope>NUCLEOTIDE SEQUENCE [LARGE SCALE GENOMIC DNA]</scope>
    <source>
        <strain evidence="9">R-45383</strain>
    </source>
</reference>
<feature type="binding site" evidence="7">
    <location>
        <begin position="48"/>
        <end position="49"/>
    </location>
    <ligand>
        <name>substrate</name>
    </ligand>
</feature>
<accession>A0A177NTS2</accession>
<dbReference type="GO" id="GO:0009252">
    <property type="term" value="P:peptidoglycan biosynthetic process"/>
    <property type="evidence" value="ECO:0007669"/>
    <property type="project" value="UniProtKB-UniRule"/>
</dbReference>
<feature type="binding site" evidence="7">
    <location>
        <begin position="190"/>
        <end position="191"/>
    </location>
    <ligand>
        <name>substrate</name>
    </ligand>
</feature>
<evidence type="ECO:0000256" key="7">
    <source>
        <dbReference type="HAMAP-Rule" id="MF_00258"/>
    </source>
</evidence>
<keyword evidence="5 7" id="KW-0413">Isomerase</keyword>
<feature type="active site" description="Proton donor/acceptor" evidence="7">
    <location>
        <position position="189"/>
    </location>
</feature>
<dbReference type="InterPro" id="IPR018187">
    <property type="entry name" value="Asp/Glu_racemase_AS_1"/>
</dbReference>
<keyword evidence="3 7" id="KW-0133">Cell shape</keyword>
<protein>
    <recommendedName>
        <fullName evidence="2 7">Glutamate racemase</fullName>
        <ecNumber evidence="2 7">5.1.1.3</ecNumber>
    </recommendedName>
</protein>
<evidence type="ECO:0000256" key="6">
    <source>
        <dbReference type="ARBA" id="ARBA00023316"/>
    </source>
</evidence>
<organism evidence="8 9">
    <name type="scientific">Methylomonas koyamae</name>
    <dbReference type="NCBI Taxonomy" id="702114"/>
    <lineage>
        <taxon>Bacteria</taxon>
        <taxon>Pseudomonadati</taxon>
        <taxon>Pseudomonadota</taxon>
        <taxon>Gammaproteobacteria</taxon>
        <taxon>Methylococcales</taxon>
        <taxon>Methylococcaceae</taxon>
        <taxon>Methylomonas</taxon>
    </lineage>
</organism>
<feature type="binding site" evidence="7">
    <location>
        <begin position="80"/>
        <end position="81"/>
    </location>
    <ligand>
        <name>substrate</name>
    </ligand>
</feature>
<sequence>MMPTSETCSAPIGVYDSGIGGLSVLRALREKLPNESFVYVADNAHAPYGDRAPDFIEARARQIAAFLVQRGARALVLACNTASVVAAQQLRKLHGLPIVAMEPAIKPAARITQSKVVLVMATTNTIRSASVARLCSAYGREVNVILQPCPGLADQVERGEFGSAATLDLLDKFIRPGIAAGADTIVLGCTHYAFLTSEISRIAGPTIAVVEPSDAIARQLARVLPAATAPRRPASATTYYTSGSAPDMSAFLATIGETSQAVYTLPAGVP</sequence>
<evidence type="ECO:0000256" key="3">
    <source>
        <dbReference type="ARBA" id="ARBA00022960"/>
    </source>
</evidence>
<feature type="binding site" evidence="7">
    <location>
        <begin position="16"/>
        <end position="17"/>
    </location>
    <ligand>
        <name>substrate</name>
    </ligand>
</feature>
<dbReference type="EC" id="5.1.1.3" evidence="2 7"/>
<dbReference type="InterPro" id="IPR001920">
    <property type="entry name" value="Asp/Glu_race"/>
</dbReference>
<dbReference type="HAMAP" id="MF_00258">
    <property type="entry name" value="Glu_racemase"/>
    <property type="match status" value="1"/>
</dbReference>
<comment type="caution">
    <text evidence="8">The sequence shown here is derived from an EMBL/GenBank/DDBJ whole genome shotgun (WGS) entry which is preliminary data.</text>
</comment>
<gene>
    <name evidence="7" type="primary">murI</name>
    <name evidence="8" type="ORF">A1355_02650</name>
</gene>
<dbReference type="InterPro" id="IPR015942">
    <property type="entry name" value="Asp/Glu/hydantoin_racemase"/>
</dbReference>
<keyword evidence="9" id="KW-1185">Reference proteome</keyword>
<comment type="similarity">
    <text evidence="7">Belongs to the aspartate/glutamate racemases family.</text>
</comment>
<evidence type="ECO:0000256" key="2">
    <source>
        <dbReference type="ARBA" id="ARBA00013090"/>
    </source>
</evidence>
<dbReference type="GO" id="GO:0008360">
    <property type="term" value="P:regulation of cell shape"/>
    <property type="evidence" value="ECO:0007669"/>
    <property type="project" value="UniProtKB-KW"/>
</dbReference>